<gene>
    <name evidence="2" type="ORF">Agabi119p4_7068</name>
</gene>
<evidence type="ECO:0000313" key="2">
    <source>
        <dbReference type="EMBL" id="KAF7771094.1"/>
    </source>
</evidence>
<dbReference type="AlphaFoldDB" id="A0A8H7KG21"/>
<feature type="region of interest" description="Disordered" evidence="1">
    <location>
        <begin position="35"/>
        <end position="54"/>
    </location>
</feature>
<comment type="caution">
    <text evidence="2">The sequence shown here is derived from an EMBL/GenBank/DDBJ whole genome shotgun (WGS) entry which is preliminary data.</text>
</comment>
<sequence>MYMRLDRTLAFCCLIRENSKGPTVVASPRKNFLSSALPESHRRNLPEPRKQSPAFGHCCAQSTLGRPNFLTLLGKIMASYIPEYVQISNACALNTPPHLRPANAKDMTPTAPLMVSLPLPSSPLSDTTQSTDLEFYPIRILSPLPLSQMLGLRETTLISPIHVHTPHFHIGTIHASTPGQEVNSLDLVLFLRNLAQNPLGFHRSYIHLSQQMKYEVKAAFFHRRGHSPLSTLPAMLWEQFVSGVPTPDGPTGEDLLLGNTSVWGLGRRSVHECSIIHLA</sequence>
<dbReference type="Proteomes" id="UP000629468">
    <property type="component" value="Unassembled WGS sequence"/>
</dbReference>
<dbReference type="EMBL" id="JABXXO010000009">
    <property type="protein sequence ID" value="KAF7771094.1"/>
    <property type="molecule type" value="Genomic_DNA"/>
</dbReference>
<name>A0A8H7KG21_AGABI</name>
<evidence type="ECO:0000313" key="3">
    <source>
        <dbReference type="Proteomes" id="UP000629468"/>
    </source>
</evidence>
<evidence type="ECO:0000256" key="1">
    <source>
        <dbReference type="SAM" id="MobiDB-lite"/>
    </source>
</evidence>
<proteinExistence type="predicted"/>
<reference evidence="2 3" key="1">
    <citation type="journal article" name="Sci. Rep.">
        <title>Telomere-to-telomere assembled and centromere annotated genomes of the two main subspecies of the button mushroom Agaricus bisporus reveal especially polymorphic chromosome ends.</title>
        <authorList>
            <person name="Sonnenberg A.S.M."/>
            <person name="Sedaghat-Telgerd N."/>
            <person name="Lavrijssen B."/>
            <person name="Ohm R.A."/>
            <person name="Hendrickx P.M."/>
            <person name="Scholtmeijer K."/>
            <person name="Baars J.J.P."/>
            <person name="van Peer A."/>
        </authorList>
    </citation>
    <scope>NUCLEOTIDE SEQUENCE [LARGE SCALE GENOMIC DNA]</scope>
    <source>
        <strain evidence="2 3">H119_p4</strain>
    </source>
</reference>
<protein>
    <submittedName>
        <fullName evidence="2">Uncharacterized protein</fullName>
    </submittedName>
</protein>
<accession>A0A8H7KG21</accession>
<feature type="compositionally biased region" description="Basic and acidic residues" evidence="1">
    <location>
        <begin position="39"/>
        <end position="50"/>
    </location>
</feature>
<organism evidence="2 3">
    <name type="scientific">Agaricus bisporus var. burnettii</name>
    <dbReference type="NCBI Taxonomy" id="192524"/>
    <lineage>
        <taxon>Eukaryota</taxon>
        <taxon>Fungi</taxon>
        <taxon>Dikarya</taxon>
        <taxon>Basidiomycota</taxon>
        <taxon>Agaricomycotina</taxon>
        <taxon>Agaricomycetes</taxon>
        <taxon>Agaricomycetidae</taxon>
        <taxon>Agaricales</taxon>
        <taxon>Agaricineae</taxon>
        <taxon>Agaricaceae</taxon>
        <taxon>Agaricus</taxon>
    </lineage>
</organism>